<dbReference type="InterPro" id="IPR027417">
    <property type="entry name" value="P-loop_NTPase"/>
</dbReference>
<feature type="transmembrane region" description="Helical" evidence="9">
    <location>
        <begin position="16"/>
        <end position="36"/>
    </location>
</feature>
<dbReference type="PROSITE" id="PS50893">
    <property type="entry name" value="ABC_TRANSPORTER_2"/>
    <property type="match status" value="1"/>
</dbReference>
<keyword evidence="8 9" id="KW-0472">Membrane</keyword>
<dbReference type="SUPFAM" id="SSF90123">
    <property type="entry name" value="ABC transporter transmembrane region"/>
    <property type="match status" value="1"/>
</dbReference>
<dbReference type="EMBL" id="CP002085">
    <property type="protein sequence ID" value="ADK84800.1"/>
    <property type="molecule type" value="Genomic_DNA"/>
</dbReference>
<feature type="transmembrane region" description="Helical" evidence="9">
    <location>
        <begin position="56"/>
        <end position="78"/>
    </location>
</feature>
<feature type="domain" description="ABC transmembrane type-1" evidence="11">
    <location>
        <begin position="20"/>
        <end position="303"/>
    </location>
</feature>
<dbReference type="SUPFAM" id="SSF52540">
    <property type="entry name" value="P-loop containing nucleoside triphosphate hydrolases"/>
    <property type="match status" value="1"/>
</dbReference>
<dbReference type="RefSeq" id="WP_013258253.1">
    <property type="nucleotide sequence ID" value="NC_014365.1"/>
</dbReference>
<sequence length="582" mass="62653">MQSANQIVASLAKRHAWGLIVGFAALLAVDVLQLWTPRLIKSAVDQLTLGQATQSSLAWLAAAVLGLAAAISLLRLLWRPLLFGFARRVETAIRQRIFEHVQQMHLGYLDDQPPGEIMARATNDLNNIRMSLGMGLVAAVDGAIMGAAAIGFMLYLSPTLTILALIPMPLIAIAGRMVGRQMHGGFMAVQESFARMTEQTREALSAIGLVKAFALARREEQRMAQAGREYFAQNMRLARLMAVLFPLSSFFTSLSLAVVIGAGGPLAVFGQITAGDFVAFTAYLGLLTWPMMALGWVISLMQRGRASMQRVSEIITARPAVSDPAQPEALDPATPLDLEIRDLSFRYPGAANPALDRASLFVEAGRATALVGPVGCGKSTVLRLLTRLYDPPPGAALIQGRDVRALAQDELRSRVSLSPQEAFVFSTSVRENLALGRPQASDDELWAALRAADLAEDIRALPQGLESELGERGHTLSGGQRQRLALARILLIDPPALLLDDPLSAVDTATERRILANLAELRRGKTTLLVSHRLASVAFAARIFVMDHGRVVESGDHATLVAAGGLYQSLFAEQALLAELEG</sequence>
<dbReference type="InterPro" id="IPR036640">
    <property type="entry name" value="ABC1_TM_sf"/>
</dbReference>
<dbReference type="HOGENOM" id="CLU_000604_84_3_7"/>
<keyword evidence="7 9" id="KW-1133">Transmembrane helix</keyword>
<keyword evidence="4 9" id="KW-0812">Transmembrane</keyword>
<dbReference type="Gene3D" id="3.40.50.300">
    <property type="entry name" value="P-loop containing nucleotide triphosphate hydrolases"/>
    <property type="match status" value="1"/>
</dbReference>
<dbReference type="GO" id="GO:0005524">
    <property type="term" value="F:ATP binding"/>
    <property type="evidence" value="ECO:0007669"/>
    <property type="project" value="UniProtKB-KW"/>
</dbReference>
<feature type="transmembrane region" description="Helical" evidence="9">
    <location>
        <begin position="237"/>
        <end position="260"/>
    </location>
</feature>
<dbReference type="PANTHER" id="PTHR43394:SF1">
    <property type="entry name" value="ATP-BINDING CASSETTE SUB-FAMILY B MEMBER 10, MITOCHONDRIAL"/>
    <property type="match status" value="1"/>
</dbReference>
<evidence type="ECO:0000256" key="4">
    <source>
        <dbReference type="ARBA" id="ARBA00022692"/>
    </source>
</evidence>
<evidence type="ECO:0000256" key="3">
    <source>
        <dbReference type="ARBA" id="ARBA00022475"/>
    </source>
</evidence>
<dbReference type="AlphaFoldDB" id="E1QGV7"/>
<evidence type="ECO:0000259" key="11">
    <source>
        <dbReference type="PROSITE" id="PS50929"/>
    </source>
</evidence>
<evidence type="ECO:0000259" key="10">
    <source>
        <dbReference type="PROSITE" id="PS50893"/>
    </source>
</evidence>
<dbReference type="PROSITE" id="PS00211">
    <property type="entry name" value="ABC_TRANSPORTER_1"/>
    <property type="match status" value="1"/>
</dbReference>
<keyword evidence="6" id="KW-0067">ATP-binding</keyword>
<dbReference type="GO" id="GO:0016887">
    <property type="term" value="F:ATP hydrolysis activity"/>
    <property type="evidence" value="ECO:0007669"/>
    <property type="project" value="InterPro"/>
</dbReference>
<dbReference type="PANTHER" id="PTHR43394">
    <property type="entry name" value="ATP-DEPENDENT PERMEASE MDL1, MITOCHONDRIAL"/>
    <property type="match status" value="1"/>
</dbReference>
<accession>E1QGV7</accession>
<dbReference type="InterPro" id="IPR011527">
    <property type="entry name" value="ABC1_TM_dom"/>
</dbReference>
<dbReference type="PROSITE" id="PS50929">
    <property type="entry name" value="ABC_TM1F"/>
    <property type="match status" value="1"/>
</dbReference>
<dbReference type="SMART" id="SM00382">
    <property type="entry name" value="AAA"/>
    <property type="match status" value="1"/>
</dbReference>
<dbReference type="InterPro" id="IPR003593">
    <property type="entry name" value="AAA+_ATPase"/>
</dbReference>
<evidence type="ECO:0000256" key="7">
    <source>
        <dbReference type="ARBA" id="ARBA00022989"/>
    </source>
</evidence>
<proteinExistence type="predicted"/>
<organism evidence="12 13">
    <name type="scientific">Desulfarculus baarsii (strain ATCC 33931 / DSM 2075 / LMG 7858 / VKM B-1802 / 2st14)</name>
    <dbReference type="NCBI Taxonomy" id="644282"/>
    <lineage>
        <taxon>Bacteria</taxon>
        <taxon>Pseudomonadati</taxon>
        <taxon>Thermodesulfobacteriota</taxon>
        <taxon>Desulfarculia</taxon>
        <taxon>Desulfarculales</taxon>
        <taxon>Desulfarculaceae</taxon>
        <taxon>Desulfarculus</taxon>
    </lineage>
</organism>
<reference evidence="12 13" key="1">
    <citation type="journal article" date="2010" name="Stand. Genomic Sci.">
        <title>Complete genome sequence of Desulfarculus baarsii type strain (2st14).</title>
        <authorList>
            <person name="Sun H."/>
            <person name="Spring S."/>
            <person name="Lapidus A."/>
            <person name="Davenport K."/>
            <person name="Del Rio T.G."/>
            <person name="Tice H."/>
            <person name="Nolan M."/>
            <person name="Copeland A."/>
            <person name="Cheng J.F."/>
            <person name="Lucas S."/>
            <person name="Tapia R."/>
            <person name="Goodwin L."/>
            <person name="Pitluck S."/>
            <person name="Ivanova N."/>
            <person name="Pagani I."/>
            <person name="Mavromatis K."/>
            <person name="Ovchinnikova G."/>
            <person name="Pati A."/>
            <person name="Chen A."/>
            <person name="Palaniappan K."/>
            <person name="Hauser L."/>
            <person name="Chang Y.J."/>
            <person name="Jeffries C.D."/>
            <person name="Detter J.C."/>
            <person name="Han C."/>
            <person name="Rohde M."/>
            <person name="Brambilla E."/>
            <person name="Goker M."/>
            <person name="Woyke T."/>
            <person name="Bristow J."/>
            <person name="Eisen J.A."/>
            <person name="Markowitz V."/>
            <person name="Hugenholtz P."/>
            <person name="Kyrpides N.C."/>
            <person name="Klenk H.P."/>
            <person name="Land M."/>
        </authorList>
    </citation>
    <scope>NUCLEOTIDE SEQUENCE [LARGE SCALE GENOMIC DNA]</scope>
    <source>
        <strain evidence="13">ATCC 33931 / DSM 2075 / LMG 7858 / VKM B-1802 / 2st14</strain>
    </source>
</reference>
<dbReference type="Pfam" id="PF00005">
    <property type="entry name" value="ABC_tran"/>
    <property type="match status" value="1"/>
</dbReference>
<feature type="transmembrane region" description="Helical" evidence="9">
    <location>
        <begin position="160"/>
        <end position="178"/>
    </location>
</feature>
<dbReference type="Pfam" id="PF00664">
    <property type="entry name" value="ABC_membrane"/>
    <property type="match status" value="1"/>
</dbReference>
<comment type="subcellular location">
    <subcellularLocation>
        <location evidence="1">Cell membrane</location>
        <topology evidence="1">Multi-pass membrane protein</topology>
    </subcellularLocation>
</comment>
<keyword evidence="3" id="KW-1003">Cell membrane</keyword>
<dbReference type="FunFam" id="3.40.50.300:FF:000221">
    <property type="entry name" value="Multidrug ABC transporter ATP-binding protein"/>
    <property type="match status" value="1"/>
</dbReference>
<feature type="domain" description="ABC transporter" evidence="10">
    <location>
        <begin position="338"/>
        <end position="573"/>
    </location>
</feature>
<feature type="transmembrane region" description="Helical" evidence="9">
    <location>
        <begin position="132"/>
        <end position="154"/>
    </location>
</feature>
<dbReference type="GO" id="GO:0015421">
    <property type="term" value="F:ABC-type oligopeptide transporter activity"/>
    <property type="evidence" value="ECO:0007669"/>
    <property type="project" value="TreeGrafter"/>
</dbReference>
<dbReference type="Gene3D" id="1.20.1560.10">
    <property type="entry name" value="ABC transporter type 1, transmembrane domain"/>
    <property type="match status" value="1"/>
</dbReference>
<evidence type="ECO:0000256" key="6">
    <source>
        <dbReference type="ARBA" id="ARBA00022840"/>
    </source>
</evidence>
<evidence type="ECO:0000256" key="8">
    <source>
        <dbReference type="ARBA" id="ARBA00023136"/>
    </source>
</evidence>
<keyword evidence="2" id="KW-0813">Transport</keyword>
<dbReference type="KEGG" id="dbr:Deba_1432"/>
<dbReference type="GO" id="GO:0005886">
    <property type="term" value="C:plasma membrane"/>
    <property type="evidence" value="ECO:0007669"/>
    <property type="project" value="UniProtKB-SubCell"/>
</dbReference>
<gene>
    <name evidence="12" type="ordered locus">Deba_1432</name>
</gene>
<evidence type="ECO:0000256" key="5">
    <source>
        <dbReference type="ARBA" id="ARBA00022741"/>
    </source>
</evidence>
<dbReference type="InterPro" id="IPR039421">
    <property type="entry name" value="Type_1_exporter"/>
</dbReference>
<protein>
    <submittedName>
        <fullName evidence="12">ABC transporter related protein</fullName>
    </submittedName>
</protein>
<dbReference type="Proteomes" id="UP000009047">
    <property type="component" value="Chromosome"/>
</dbReference>
<keyword evidence="5" id="KW-0547">Nucleotide-binding</keyword>
<evidence type="ECO:0000313" key="13">
    <source>
        <dbReference type="Proteomes" id="UP000009047"/>
    </source>
</evidence>
<evidence type="ECO:0000313" key="12">
    <source>
        <dbReference type="EMBL" id="ADK84800.1"/>
    </source>
</evidence>
<dbReference type="CDD" id="cd18541">
    <property type="entry name" value="ABC_6TM_TmrB_like"/>
    <property type="match status" value="1"/>
</dbReference>
<evidence type="ECO:0000256" key="2">
    <source>
        <dbReference type="ARBA" id="ARBA00022448"/>
    </source>
</evidence>
<feature type="transmembrane region" description="Helical" evidence="9">
    <location>
        <begin position="280"/>
        <end position="300"/>
    </location>
</feature>
<dbReference type="OrthoDB" id="9772049at2"/>
<dbReference type="eggNOG" id="COG1132">
    <property type="taxonomic scope" value="Bacteria"/>
</dbReference>
<keyword evidence="13" id="KW-1185">Reference proteome</keyword>
<dbReference type="InterPro" id="IPR003439">
    <property type="entry name" value="ABC_transporter-like_ATP-bd"/>
</dbReference>
<evidence type="ECO:0000256" key="9">
    <source>
        <dbReference type="SAM" id="Phobius"/>
    </source>
</evidence>
<dbReference type="InterPro" id="IPR017871">
    <property type="entry name" value="ABC_transporter-like_CS"/>
</dbReference>
<name>E1QGV7_DESB2</name>
<evidence type="ECO:0000256" key="1">
    <source>
        <dbReference type="ARBA" id="ARBA00004651"/>
    </source>
</evidence>
<dbReference type="STRING" id="644282.Deba_1432"/>